<dbReference type="EMBL" id="UZAH01041533">
    <property type="protein sequence ID" value="VDP60343.1"/>
    <property type="molecule type" value="Genomic_DNA"/>
</dbReference>
<keyword evidence="2" id="KW-1185">Reference proteome</keyword>
<evidence type="ECO:0000313" key="1">
    <source>
        <dbReference type="EMBL" id="VDP60343.1"/>
    </source>
</evidence>
<evidence type="ECO:0000313" key="2">
    <source>
        <dbReference type="Proteomes" id="UP000050761"/>
    </source>
</evidence>
<proteinExistence type="predicted"/>
<evidence type="ECO:0000313" key="3">
    <source>
        <dbReference type="WBParaSite" id="HPBE_0002699801-mRNA-1"/>
    </source>
</evidence>
<organism evidence="2 3">
    <name type="scientific">Heligmosomoides polygyrus</name>
    <name type="common">Parasitic roundworm</name>
    <dbReference type="NCBI Taxonomy" id="6339"/>
    <lineage>
        <taxon>Eukaryota</taxon>
        <taxon>Metazoa</taxon>
        <taxon>Ecdysozoa</taxon>
        <taxon>Nematoda</taxon>
        <taxon>Chromadorea</taxon>
        <taxon>Rhabditida</taxon>
        <taxon>Rhabditina</taxon>
        <taxon>Rhabditomorpha</taxon>
        <taxon>Strongyloidea</taxon>
        <taxon>Heligmosomidae</taxon>
        <taxon>Heligmosomoides</taxon>
    </lineage>
</organism>
<gene>
    <name evidence="1" type="ORF">HPBE_LOCUS26997</name>
</gene>
<reference evidence="1 2" key="1">
    <citation type="submission" date="2018-11" db="EMBL/GenBank/DDBJ databases">
        <authorList>
            <consortium name="Pathogen Informatics"/>
        </authorList>
    </citation>
    <scope>NUCLEOTIDE SEQUENCE [LARGE SCALE GENOMIC DNA]</scope>
</reference>
<accession>A0A3P8IRS6</accession>
<name>A0A183GWC8_HELPZ</name>
<sequence length="99" mass="11571">MMGSFPEQWRKRICAELCTEKMSCMMSIVCRRTAISKLWVEHATFLRRRGATRALFPARRGCCAFRRNVLRRATWLGSESIRRRATLGGPHLSRPTSWR</sequence>
<dbReference type="WBParaSite" id="HPBE_0002699801-mRNA-1">
    <property type="protein sequence ID" value="HPBE_0002699801-mRNA-1"/>
    <property type="gene ID" value="HPBE_0002699801"/>
</dbReference>
<accession>A0A183GWC8</accession>
<dbReference type="Proteomes" id="UP000050761">
    <property type="component" value="Unassembled WGS sequence"/>
</dbReference>
<reference evidence="3" key="2">
    <citation type="submission" date="2019-09" db="UniProtKB">
        <authorList>
            <consortium name="WormBaseParasite"/>
        </authorList>
    </citation>
    <scope>IDENTIFICATION</scope>
</reference>
<protein>
    <submittedName>
        <fullName evidence="1 3">Uncharacterized protein</fullName>
    </submittedName>
</protein>
<dbReference type="AlphaFoldDB" id="A0A183GWC8"/>